<gene>
    <name evidence="1" type="ORF">FDENT_1249</name>
</gene>
<evidence type="ECO:0000313" key="1">
    <source>
        <dbReference type="EMBL" id="KAF5694382.1"/>
    </source>
</evidence>
<organism evidence="1 2">
    <name type="scientific">Fusarium denticulatum</name>
    <dbReference type="NCBI Taxonomy" id="48507"/>
    <lineage>
        <taxon>Eukaryota</taxon>
        <taxon>Fungi</taxon>
        <taxon>Dikarya</taxon>
        <taxon>Ascomycota</taxon>
        <taxon>Pezizomycotina</taxon>
        <taxon>Sordariomycetes</taxon>
        <taxon>Hypocreomycetidae</taxon>
        <taxon>Hypocreales</taxon>
        <taxon>Nectriaceae</taxon>
        <taxon>Fusarium</taxon>
        <taxon>Fusarium fujikuroi species complex</taxon>
    </lineage>
</organism>
<keyword evidence="2" id="KW-1185">Reference proteome</keyword>
<accession>A0A8H5XJ06</accession>
<keyword evidence="1" id="KW-0067">ATP-binding</keyword>
<comment type="caution">
    <text evidence="1">The sequence shown here is derived from an EMBL/GenBank/DDBJ whole genome shotgun (WGS) entry which is preliminary data.</text>
</comment>
<keyword evidence="1" id="KW-0378">Hydrolase</keyword>
<name>A0A8H5XJ06_9HYPO</name>
<evidence type="ECO:0000313" key="2">
    <source>
        <dbReference type="Proteomes" id="UP000562682"/>
    </source>
</evidence>
<dbReference type="GO" id="GO:0004386">
    <property type="term" value="F:helicase activity"/>
    <property type="evidence" value="ECO:0007669"/>
    <property type="project" value="UniProtKB-KW"/>
</dbReference>
<dbReference type="AlphaFoldDB" id="A0A8H5XJ06"/>
<protein>
    <submittedName>
        <fullName evidence="1">Pre-mRNA-splicing factor ATP-dependent RNA helicase prp43</fullName>
    </submittedName>
</protein>
<proteinExistence type="predicted"/>
<sequence length="247" mass="28119">MTTLKTAPISKASSRQRAEHEILLLKSLGYQGIPNFDWLDLTHPEAYLRAIGDLRDTPYQVRYAADVVKMAFSHPESDILGHMNALSCYWQMSKDLSEDELLGWCNEYFVNHRVATGVLAIRRQLLQHIEPKASAKVFLLGSSPRLQCSILPTTKYKTVQDNHPFGIDPHSGLVGYNHQWVICLKMHNAGIQYLQLVTTVEPEWPIEYSFFADDRLPKKFGGELRNPAVKRALDEALSRVQQSSQRV</sequence>
<keyword evidence="1" id="KW-0547">Nucleotide-binding</keyword>
<keyword evidence="1" id="KW-0347">Helicase</keyword>
<dbReference type="Proteomes" id="UP000562682">
    <property type="component" value="Unassembled WGS sequence"/>
</dbReference>
<dbReference type="EMBL" id="JAAOAK010000023">
    <property type="protein sequence ID" value="KAF5694382.1"/>
    <property type="molecule type" value="Genomic_DNA"/>
</dbReference>
<reference evidence="1 2" key="1">
    <citation type="submission" date="2020-05" db="EMBL/GenBank/DDBJ databases">
        <title>Identification and distribution of gene clusters putatively required for synthesis of sphingolipid metabolism inhibitors in phylogenetically diverse species of the filamentous fungus Fusarium.</title>
        <authorList>
            <person name="Kim H.-S."/>
            <person name="Busman M."/>
            <person name="Brown D.W."/>
            <person name="Divon H."/>
            <person name="Uhlig S."/>
            <person name="Proctor R.H."/>
        </authorList>
    </citation>
    <scope>NUCLEOTIDE SEQUENCE [LARGE SCALE GENOMIC DNA]</scope>
    <source>
        <strain evidence="1 2">NRRL 25311</strain>
    </source>
</reference>